<dbReference type="Pfam" id="PF23960">
    <property type="entry name" value="DUF7289"/>
    <property type="match status" value="1"/>
</dbReference>
<sequence>MKSSRGVSTVVGYLLLVAITITASGILLYTGSNMIDSISDQNQNEQAQQSISQFSSEASLVALGDLESRTIDYGDTHDGQIEIRENASYVKVYVENDSGGIENRLLENQSLGAVVYKNADTEVAYEGGGVWQEQDGYSTMVSPPEYHYQGQTLTFPVVRVSGEGGASGSTQLSVKRLNSDDISYPNPITEGKVHVTIKSDYCRGWRQFFLERTGGSVTECDDQTVTAELSTPKEITINNGIAVRDDFSGPNSKHAEVPDNVDEDAELVGISGTIESKIESAKEENNNSDATCISETSFEGGCTLTNGTYFVDGDAVLNRDVDFDTSSGPIDVIVNGSLDISGQELENEDTSTNNGVQYYVDGNLEIKDSTVETDSADIEAKRNIFLVSGGVATKSNAPSVDLMDSVIYAPNADIDSNGQFGTFRGAIYAHSLEITGGGSKNTDVEYDEDLAGYQIEIETKATTITYLHLSENRIEVQPD</sequence>
<reference evidence="3 4" key="1">
    <citation type="submission" date="2016-10" db="EMBL/GenBank/DDBJ databases">
        <authorList>
            <person name="Varghese N."/>
            <person name="Submissions S."/>
        </authorList>
    </citation>
    <scope>NUCLEOTIDE SEQUENCE [LARGE SCALE GENOMIC DNA]</scope>
    <source>
        <strain evidence="3 4">CDM_1</strain>
    </source>
</reference>
<feature type="transmembrane region" description="Helical" evidence="1">
    <location>
        <begin position="7"/>
        <end position="29"/>
    </location>
</feature>
<evidence type="ECO:0000313" key="3">
    <source>
        <dbReference type="EMBL" id="SDD44269.1"/>
    </source>
</evidence>
<dbReference type="InterPro" id="IPR055729">
    <property type="entry name" value="DUF7305"/>
</dbReference>
<protein>
    <recommendedName>
        <fullName evidence="2">DUF7305 domain-containing protein</fullName>
    </recommendedName>
</protein>
<dbReference type="AlphaFoldDB" id="A0A1G6USI6"/>
<evidence type="ECO:0000313" key="4">
    <source>
        <dbReference type="Proteomes" id="UP000324021"/>
    </source>
</evidence>
<keyword evidence="1" id="KW-0812">Transmembrane</keyword>
<name>A0A1G6USI6_9EURY</name>
<dbReference type="Proteomes" id="UP000324021">
    <property type="component" value="Unassembled WGS sequence"/>
</dbReference>
<keyword evidence="1" id="KW-1133">Transmembrane helix</keyword>
<organism evidence="3 4">
    <name type="scientific">Natrinema hispanicum</name>
    <dbReference type="NCBI Taxonomy" id="392421"/>
    <lineage>
        <taxon>Archaea</taxon>
        <taxon>Methanobacteriati</taxon>
        <taxon>Methanobacteriota</taxon>
        <taxon>Stenosarchaea group</taxon>
        <taxon>Halobacteria</taxon>
        <taxon>Halobacteriales</taxon>
        <taxon>Natrialbaceae</taxon>
        <taxon>Natrinema</taxon>
    </lineage>
</organism>
<evidence type="ECO:0000256" key="1">
    <source>
        <dbReference type="SAM" id="Phobius"/>
    </source>
</evidence>
<accession>A0A1G6USI6</accession>
<dbReference type="InterPro" id="IPR055713">
    <property type="entry name" value="DUF7289"/>
</dbReference>
<proteinExistence type="predicted"/>
<dbReference type="Pfam" id="PF23981">
    <property type="entry name" value="DUF7305"/>
    <property type="match status" value="1"/>
</dbReference>
<dbReference type="EMBL" id="FMZP01000023">
    <property type="protein sequence ID" value="SDD44269.1"/>
    <property type="molecule type" value="Genomic_DNA"/>
</dbReference>
<feature type="domain" description="DUF7305" evidence="2">
    <location>
        <begin position="257"/>
        <end position="452"/>
    </location>
</feature>
<gene>
    <name evidence="3" type="ORF">SAMN05192552_102331</name>
</gene>
<evidence type="ECO:0000259" key="2">
    <source>
        <dbReference type="Pfam" id="PF23981"/>
    </source>
</evidence>
<keyword evidence="1" id="KW-0472">Membrane</keyword>